<dbReference type="InterPro" id="IPR032092">
    <property type="entry name" value="PilW"/>
</dbReference>
<evidence type="ECO:0000256" key="1">
    <source>
        <dbReference type="SAM" id="Phobius"/>
    </source>
</evidence>
<dbReference type="InterPro" id="IPR045584">
    <property type="entry name" value="Pilin-like"/>
</dbReference>
<dbReference type="GO" id="GO:0043683">
    <property type="term" value="P:type IV pilus assembly"/>
    <property type="evidence" value="ECO:0007669"/>
    <property type="project" value="InterPro"/>
</dbReference>
<evidence type="ECO:0000313" key="2">
    <source>
        <dbReference type="EMBL" id="ASM53326.1"/>
    </source>
</evidence>
<name>A0AAC9XWG3_9GAMM</name>
<dbReference type="AlphaFoldDB" id="A0AAC9XWG3"/>
<dbReference type="EMBL" id="CP011036">
    <property type="protein sequence ID" value="ASM53326.1"/>
    <property type="molecule type" value="Genomic_DNA"/>
</dbReference>
<gene>
    <name evidence="2" type="primary">pilW</name>
    <name evidence="2" type="ORF">PNIG_a1115</name>
</gene>
<dbReference type="GeneID" id="300940985"/>
<evidence type="ECO:0000313" key="3">
    <source>
        <dbReference type="Proteomes" id="UP000198329"/>
    </source>
</evidence>
<dbReference type="Proteomes" id="UP000198329">
    <property type="component" value="Chromosome I"/>
</dbReference>
<dbReference type="SUPFAM" id="SSF54523">
    <property type="entry name" value="Pili subunits"/>
    <property type="match status" value="1"/>
</dbReference>
<sequence length="338" mass="38070">MKQTGFTLIEVMISLFIGGLILGGVMFTFISMKVTTKDTMTIGELQESGRLAINIMQRDIEQVGFWGTYYDDSFTAVNTTVSSLAPTTDCVGADGTNNGSFPDLTSSSNFRTIYAKTTRSKDNLNCINDGIIPADNKETDILQLKFLQGDPQYDAVAGTNTTSDKINYFIAEQEQASFVTGKHTPTNINATIWPYSHHVYYIKEEKYLVNNKEIKVPALRRKRLVNGKMTSETIMEGVENMRFVFGLDTTNDSRVDTYRSIKDMNPTDWENRKGILTVQLFLLIRALQPDPGVKIKNQTYILGEGSDKRELTFTDNYRRTVFTTTIRLSNVGGNLWKI</sequence>
<accession>A0AAC9XWG3</accession>
<keyword evidence="1" id="KW-1133">Transmembrane helix</keyword>
<keyword evidence="1" id="KW-0812">Transmembrane</keyword>
<dbReference type="KEGG" id="png:PNIG_a1115"/>
<keyword evidence="3" id="KW-1185">Reference proteome</keyword>
<dbReference type="Pfam" id="PF16074">
    <property type="entry name" value="PilW"/>
    <property type="match status" value="1"/>
</dbReference>
<reference evidence="2 3" key="1">
    <citation type="submission" date="2015-03" db="EMBL/GenBank/DDBJ databases">
        <authorList>
            <person name="Xie B.-B."/>
            <person name="Rong J.-C."/>
            <person name="Qin Q.-L."/>
            <person name="Zhang Y.-Z."/>
        </authorList>
    </citation>
    <scope>NUCLEOTIDE SEQUENCE [LARGE SCALE GENOMIC DNA]</scope>
    <source>
        <strain evidence="2 3">KMM 661</strain>
    </source>
</reference>
<protein>
    <submittedName>
        <fullName evidence="2">Type IV pilus assembly protein PilW</fullName>
    </submittedName>
</protein>
<dbReference type="InterPro" id="IPR012902">
    <property type="entry name" value="N_methyl_site"/>
</dbReference>
<proteinExistence type="predicted"/>
<dbReference type="Pfam" id="PF07963">
    <property type="entry name" value="N_methyl"/>
    <property type="match status" value="1"/>
</dbReference>
<feature type="transmembrane region" description="Helical" evidence="1">
    <location>
        <begin position="6"/>
        <end position="30"/>
    </location>
</feature>
<dbReference type="NCBIfam" id="TIGR02532">
    <property type="entry name" value="IV_pilin_GFxxxE"/>
    <property type="match status" value="1"/>
</dbReference>
<keyword evidence="1" id="KW-0472">Membrane</keyword>
<dbReference type="RefSeq" id="WP_089367926.1">
    <property type="nucleotide sequence ID" value="NZ_BJXZ01000003.1"/>
</dbReference>
<organism evidence="2 3">
    <name type="scientific">Pseudoalteromonas nigrifaciens</name>
    <dbReference type="NCBI Taxonomy" id="28109"/>
    <lineage>
        <taxon>Bacteria</taxon>
        <taxon>Pseudomonadati</taxon>
        <taxon>Pseudomonadota</taxon>
        <taxon>Gammaproteobacteria</taxon>
        <taxon>Alteromonadales</taxon>
        <taxon>Pseudoalteromonadaceae</taxon>
        <taxon>Pseudoalteromonas</taxon>
    </lineage>
</organism>
<dbReference type="PROSITE" id="PS00409">
    <property type="entry name" value="PROKAR_NTER_METHYL"/>
    <property type="match status" value="1"/>
</dbReference>